<dbReference type="SUPFAM" id="SSF50685">
    <property type="entry name" value="Barwin-like endoglucanases"/>
    <property type="match status" value="1"/>
</dbReference>
<accession>A0ABD2XX39</accession>
<dbReference type="PANTHER" id="PTHR33191:SF77">
    <property type="entry name" value="RIPENING-RELATED PROTEIN 1"/>
    <property type="match status" value="1"/>
</dbReference>
<gene>
    <name evidence="6" type="ORF">ACH5RR_041564</name>
</gene>
<dbReference type="GO" id="GO:0005576">
    <property type="term" value="C:extracellular region"/>
    <property type="evidence" value="ECO:0007669"/>
    <property type="project" value="UniProtKB-SubCell"/>
</dbReference>
<dbReference type="PANTHER" id="PTHR33191">
    <property type="entry name" value="RIPENING-RELATED PROTEIN 2-RELATED"/>
    <property type="match status" value="1"/>
</dbReference>
<keyword evidence="4 5" id="KW-0732">Signal</keyword>
<evidence type="ECO:0000256" key="5">
    <source>
        <dbReference type="SAM" id="SignalP"/>
    </source>
</evidence>
<feature type="signal peptide" evidence="5">
    <location>
        <begin position="1"/>
        <end position="30"/>
    </location>
</feature>
<evidence type="ECO:0008006" key="8">
    <source>
        <dbReference type="Google" id="ProtNLM"/>
    </source>
</evidence>
<evidence type="ECO:0000313" key="6">
    <source>
        <dbReference type="EMBL" id="KAL3498832.1"/>
    </source>
</evidence>
<dbReference type="Gene3D" id="2.40.40.10">
    <property type="entry name" value="RlpA-like domain"/>
    <property type="match status" value="1"/>
</dbReference>
<dbReference type="CDD" id="cd22270">
    <property type="entry name" value="DPBB_kiwellin-like"/>
    <property type="match status" value="1"/>
</dbReference>
<comment type="similarity">
    <text evidence="2">Belongs to the kiwellin family.</text>
</comment>
<dbReference type="Pfam" id="PF24300">
    <property type="entry name" value="KWL1"/>
    <property type="match status" value="1"/>
</dbReference>
<comment type="subcellular location">
    <subcellularLocation>
        <location evidence="1">Secreted</location>
    </subcellularLocation>
</comment>
<name>A0ABD2XX39_9GENT</name>
<keyword evidence="7" id="KW-1185">Reference proteome</keyword>
<feature type="chain" id="PRO_5044757223" description="Ripening-related protein 1" evidence="5">
    <location>
        <begin position="31"/>
        <end position="191"/>
    </location>
</feature>
<sequence length="191" mass="21238">MRTQVQISSICLLFSLLLVALACTMVMVEAEPCAPSGRIKGKQAPRDRCNPSIDDCCQANKFYTTYKCSPSVTKHTKAILTKNDFEKKGDGGAPSECDNKYHSNKIPVVALSTGWFNGRKRCHKYITIYGNGRSVKAMVVDECDSTMGCDSDHGFQPPCPNNIVDASEAVWKALKVPKEEWGWMEVFWSDD</sequence>
<evidence type="ECO:0000256" key="3">
    <source>
        <dbReference type="ARBA" id="ARBA00022525"/>
    </source>
</evidence>
<protein>
    <recommendedName>
        <fullName evidence="8">Ripening-related protein 1</fullName>
    </recommendedName>
</protein>
<keyword evidence="3" id="KW-0964">Secreted</keyword>
<comment type="caution">
    <text evidence="6">The sequence shown here is derived from an EMBL/GenBank/DDBJ whole genome shotgun (WGS) entry which is preliminary data.</text>
</comment>
<evidence type="ECO:0000256" key="1">
    <source>
        <dbReference type="ARBA" id="ARBA00004613"/>
    </source>
</evidence>
<reference evidence="6 7" key="1">
    <citation type="submission" date="2024-11" db="EMBL/GenBank/DDBJ databases">
        <title>A near-complete genome assembly of Cinchona calisaya.</title>
        <authorList>
            <person name="Lian D.C."/>
            <person name="Zhao X.W."/>
            <person name="Wei L."/>
        </authorList>
    </citation>
    <scope>NUCLEOTIDE SEQUENCE [LARGE SCALE GENOMIC DNA]</scope>
    <source>
        <tissue evidence="6">Nenye</tissue>
    </source>
</reference>
<dbReference type="PROSITE" id="PS51257">
    <property type="entry name" value="PROKAR_LIPOPROTEIN"/>
    <property type="match status" value="1"/>
</dbReference>
<dbReference type="InterPro" id="IPR036908">
    <property type="entry name" value="RlpA-like_sf"/>
</dbReference>
<proteinExistence type="inferred from homology"/>
<evidence type="ECO:0000313" key="7">
    <source>
        <dbReference type="Proteomes" id="UP001630127"/>
    </source>
</evidence>
<evidence type="ECO:0000256" key="4">
    <source>
        <dbReference type="ARBA" id="ARBA00022729"/>
    </source>
</evidence>
<dbReference type="Proteomes" id="UP001630127">
    <property type="component" value="Unassembled WGS sequence"/>
</dbReference>
<dbReference type="AlphaFoldDB" id="A0ABD2XX39"/>
<dbReference type="EMBL" id="JBJUIK010000017">
    <property type="protein sequence ID" value="KAL3498832.1"/>
    <property type="molecule type" value="Genomic_DNA"/>
</dbReference>
<organism evidence="6 7">
    <name type="scientific">Cinchona calisaya</name>
    <dbReference type="NCBI Taxonomy" id="153742"/>
    <lineage>
        <taxon>Eukaryota</taxon>
        <taxon>Viridiplantae</taxon>
        <taxon>Streptophyta</taxon>
        <taxon>Embryophyta</taxon>
        <taxon>Tracheophyta</taxon>
        <taxon>Spermatophyta</taxon>
        <taxon>Magnoliopsida</taxon>
        <taxon>eudicotyledons</taxon>
        <taxon>Gunneridae</taxon>
        <taxon>Pentapetalae</taxon>
        <taxon>asterids</taxon>
        <taxon>lamiids</taxon>
        <taxon>Gentianales</taxon>
        <taxon>Rubiaceae</taxon>
        <taxon>Cinchonoideae</taxon>
        <taxon>Cinchoneae</taxon>
        <taxon>Cinchona</taxon>
    </lineage>
</organism>
<evidence type="ECO:0000256" key="2">
    <source>
        <dbReference type="ARBA" id="ARBA00005592"/>
    </source>
</evidence>
<dbReference type="InterPro" id="IPR039271">
    <property type="entry name" value="Kiwellin-like"/>
</dbReference>